<dbReference type="InterPro" id="IPR036291">
    <property type="entry name" value="NAD(P)-bd_dom_sf"/>
</dbReference>
<name>A0A543PUU2_9MICO</name>
<gene>
    <name evidence="3" type="ORF">FHX52_0957</name>
</gene>
<dbReference type="Proteomes" id="UP000320085">
    <property type="component" value="Unassembled WGS sequence"/>
</dbReference>
<dbReference type="PANTHER" id="PTHR42760">
    <property type="entry name" value="SHORT-CHAIN DEHYDROGENASES/REDUCTASES FAMILY MEMBER"/>
    <property type="match status" value="1"/>
</dbReference>
<evidence type="ECO:0000259" key="2">
    <source>
        <dbReference type="SMART" id="SM00822"/>
    </source>
</evidence>
<dbReference type="GO" id="GO:0016616">
    <property type="term" value="F:oxidoreductase activity, acting on the CH-OH group of donors, NAD or NADP as acceptor"/>
    <property type="evidence" value="ECO:0007669"/>
    <property type="project" value="TreeGrafter"/>
</dbReference>
<dbReference type="PANTHER" id="PTHR42760:SF78">
    <property type="entry name" value="3-OXOACYL-[ACYL-CARRIER-PROTEIN] REDUCTASE [NADH]"/>
    <property type="match status" value="1"/>
</dbReference>
<comment type="caution">
    <text evidence="3">The sequence shown here is derived from an EMBL/GenBank/DDBJ whole genome shotgun (WGS) entry which is preliminary data.</text>
</comment>
<dbReference type="AlphaFoldDB" id="A0A543PUU2"/>
<dbReference type="SUPFAM" id="SSF51735">
    <property type="entry name" value="NAD(P)-binding Rossmann-fold domains"/>
    <property type="match status" value="2"/>
</dbReference>
<dbReference type="EMBL" id="VFQF01000001">
    <property type="protein sequence ID" value="TQN47839.1"/>
    <property type="molecule type" value="Genomic_DNA"/>
</dbReference>
<accession>A0A543PUU2</accession>
<dbReference type="InterPro" id="IPR057326">
    <property type="entry name" value="KR_dom"/>
</dbReference>
<dbReference type="InterPro" id="IPR020904">
    <property type="entry name" value="Sc_DH/Rdtase_CS"/>
</dbReference>
<dbReference type="PRINTS" id="PR00081">
    <property type="entry name" value="GDHRDH"/>
</dbReference>
<dbReference type="RefSeq" id="WP_141820366.1">
    <property type="nucleotide sequence ID" value="NZ_BAAAQC010000016.1"/>
</dbReference>
<dbReference type="OrthoDB" id="9804774at2"/>
<dbReference type="SMART" id="SM00822">
    <property type="entry name" value="PKS_KR"/>
    <property type="match status" value="1"/>
</dbReference>
<dbReference type="NCBIfam" id="NF006110">
    <property type="entry name" value="PRK08261.1"/>
    <property type="match status" value="1"/>
</dbReference>
<dbReference type="Gene3D" id="3.40.50.720">
    <property type="entry name" value="NAD(P)-binding Rossmann-like Domain"/>
    <property type="match status" value="2"/>
</dbReference>
<dbReference type="Pfam" id="PF13561">
    <property type="entry name" value="adh_short_C2"/>
    <property type="match status" value="1"/>
</dbReference>
<reference evidence="3 4" key="1">
    <citation type="submission" date="2019-06" db="EMBL/GenBank/DDBJ databases">
        <title>Sequencing the genomes of 1000 actinobacteria strains.</title>
        <authorList>
            <person name="Klenk H.-P."/>
        </authorList>
    </citation>
    <scope>NUCLEOTIDE SEQUENCE [LARGE SCALE GENOMIC DNA]</scope>
    <source>
        <strain evidence="3 4">DSM 21776</strain>
    </source>
</reference>
<dbReference type="PROSITE" id="PS00061">
    <property type="entry name" value="ADH_SHORT"/>
    <property type="match status" value="1"/>
</dbReference>
<feature type="domain" description="Ketoreductase" evidence="2">
    <location>
        <begin position="206"/>
        <end position="387"/>
    </location>
</feature>
<proteinExistence type="inferred from homology"/>
<comment type="similarity">
    <text evidence="1">Belongs to the short-chain dehydrogenases/reductases (SDR) family.</text>
</comment>
<sequence>MTDIFSTIIGSPIARRVGVPQPTRLRRYEPGMPLCEGPVLVAGGGRFADGLVTWLGELGIRAIRALDPNPSDSGEATRLGAVVLDLSEARDPQDLDALRVVGAPALRSLARNARVVVIGTDPATLGEVSHVATHRALEGAVRSIAKELRHGATANLVLAQQDSSDGVRSAVEFLLSGRSAYVDGQVIRVDDRTGANADAVRPLAGKVAVVTGAARGIGAEIARVMARDGATVVAVDVPAAGDALAAVANEIRGTALQVDVTAADAGRRIVDHAVTRHGSIDVVVHNAGITRDKLLVNMDESRWGSVMAVNLRSILQLNDAILAPGAMPDGGRIVCVASIAGIAGNRGQTNYGASKAGVIGIVDALSTQLAERGITVNAVAPGFIETDMTARIPFATREIGRRMNSLQQGGTPKDVAETIAWLAQPGAAAVTGQVVRVCGQSLLGA</sequence>
<evidence type="ECO:0000256" key="1">
    <source>
        <dbReference type="ARBA" id="ARBA00006484"/>
    </source>
</evidence>
<dbReference type="FunFam" id="3.40.50.720:FF:000338">
    <property type="entry name" value="3-oxoacyl-ACP reductase FabG"/>
    <property type="match status" value="1"/>
</dbReference>
<evidence type="ECO:0000313" key="3">
    <source>
        <dbReference type="EMBL" id="TQN47839.1"/>
    </source>
</evidence>
<dbReference type="PRINTS" id="PR00080">
    <property type="entry name" value="SDRFAMILY"/>
</dbReference>
<organism evidence="3 4">
    <name type="scientific">Humibacillus xanthopallidus</name>
    <dbReference type="NCBI Taxonomy" id="412689"/>
    <lineage>
        <taxon>Bacteria</taxon>
        <taxon>Bacillati</taxon>
        <taxon>Actinomycetota</taxon>
        <taxon>Actinomycetes</taxon>
        <taxon>Micrococcales</taxon>
        <taxon>Intrasporangiaceae</taxon>
        <taxon>Humibacillus</taxon>
    </lineage>
</organism>
<evidence type="ECO:0000313" key="4">
    <source>
        <dbReference type="Proteomes" id="UP000320085"/>
    </source>
</evidence>
<dbReference type="InterPro" id="IPR002347">
    <property type="entry name" value="SDR_fam"/>
</dbReference>
<protein>
    <submittedName>
        <fullName evidence="3">3-oxoacyl-[acyl-carrier protein] reductase</fullName>
    </submittedName>
</protein>